<comment type="caution">
    <text evidence="1">The sequence shown here is derived from an EMBL/GenBank/DDBJ whole genome shotgun (WGS) entry which is preliminary data.</text>
</comment>
<protein>
    <submittedName>
        <fullName evidence="1">Uncharacterized protein</fullName>
    </submittedName>
</protein>
<sequence>MPGATSPWRVNDVVTYDRVRDAATTLSALLLTIANDGGAVVEPARVELADWRREVAAVDGYDRAAVTDLAERIDRRIRELEGSA</sequence>
<accession>A0ABU0YW77</accession>
<gene>
    <name evidence="1" type="ORF">Q9R08_01175</name>
</gene>
<dbReference type="Proteomes" id="UP001235133">
    <property type="component" value="Unassembled WGS sequence"/>
</dbReference>
<evidence type="ECO:0000313" key="2">
    <source>
        <dbReference type="Proteomes" id="UP001235133"/>
    </source>
</evidence>
<reference evidence="1 2" key="1">
    <citation type="submission" date="2023-08" db="EMBL/GenBank/DDBJ databases">
        <title>Microbacterium psychrotolerans sp. nov., a psychrotolerant bacterium isolated from soil in Heilongjiang Province, China.</title>
        <authorList>
            <person name="An P."/>
            <person name="Zhao D."/>
            <person name="Xiang H."/>
        </authorList>
    </citation>
    <scope>NUCLEOTIDE SEQUENCE [LARGE SCALE GENOMIC DNA]</scope>
    <source>
        <strain evidence="1 2">QXD-8</strain>
    </source>
</reference>
<evidence type="ECO:0000313" key="1">
    <source>
        <dbReference type="EMBL" id="MDQ7876579.1"/>
    </source>
</evidence>
<dbReference type="EMBL" id="JAVFWO010000001">
    <property type="protein sequence ID" value="MDQ7876579.1"/>
    <property type="molecule type" value="Genomic_DNA"/>
</dbReference>
<proteinExistence type="predicted"/>
<organism evidence="1 2">
    <name type="scientific">Microbacterium psychrotolerans</name>
    <dbReference type="NCBI Taxonomy" id="3068321"/>
    <lineage>
        <taxon>Bacteria</taxon>
        <taxon>Bacillati</taxon>
        <taxon>Actinomycetota</taxon>
        <taxon>Actinomycetes</taxon>
        <taxon>Micrococcales</taxon>
        <taxon>Microbacteriaceae</taxon>
        <taxon>Microbacterium</taxon>
    </lineage>
</organism>
<keyword evidence="2" id="KW-1185">Reference proteome</keyword>
<dbReference type="RefSeq" id="WP_308865981.1">
    <property type="nucleotide sequence ID" value="NZ_JAVFWO010000001.1"/>
</dbReference>
<name>A0ABU0YW77_9MICO</name>